<sequence length="100" mass="11057">MAYQAFKVSASGAAQVSKPLPVGFVRPAPHHADPAPTLLRYLRDQYTLWQLYPMWADLVRAVPHVVLGTRTSRRRDLSLPETAASTSPTARSRYATPPCP</sequence>
<evidence type="ECO:0000256" key="1">
    <source>
        <dbReference type="SAM" id="MobiDB-lite"/>
    </source>
</evidence>
<organism evidence="3 4">
    <name type="scientific">Streptomyces cirratus</name>
    <dbReference type="NCBI Taxonomy" id="68187"/>
    <lineage>
        <taxon>Bacteria</taxon>
        <taxon>Bacillati</taxon>
        <taxon>Actinomycetota</taxon>
        <taxon>Actinomycetes</taxon>
        <taxon>Kitasatosporales</taxon>
        <taxon>Streptomycetaceae</taxon>
        <taxon>Streptomyces</taxon>
    </lineage>
</organism>
<evidence type="ECO:0000259" key="2">
    <source>
        <dbReference type="Pfam" id="PF20182"/>
    </source>
</evidence>
<dbReference type="Proteomes" id="UP000642673">
    <property type="component" value="Unassembled WGS sequence"/>
</dbReference>
<dbReference type="Pfam" id="PF20182">
    <property type="entry name" value="DUF6545"/>
    <property type="match status" value="1"/>
</dbReference>
<reference evidence="4" key="1">
    <citation type="journal article" date="2019" name="Int. J. Syst. Evol. Microbiol.">
        <title>The Global Catalogue of Microorganisms (GCM) 10K type strain sequencing project: providing services to taxonomists for standard genome sequencing and annotation.</title>
        <authorList>
            <consortium name="The Broad Institute Genomics Platform"/>
            <consortium name="The Broad Institute Genome Sequencing Center for Infectious Disease"/>
            <person name="Wu L."/>
            <person name="Ma J."/>
        </authorList>
    </citation>
    <scope>NUCLEOTIDE SEQUENCE [LARGE SCALE GENOMIC DNA]</scope>
    <source>
        <strain evidence="4">JCM 4738</strain>
    </source>
</reference>
<evidence type="ECO:0000313" key="4">
    <source>
        <dbReference type="Proteomes" id="UP000642673"/>
    </source>
</evidence>
<comment type="caution">
    <text evidence="3">The sequence shown here is derived from an EMBL/GenBank/DDBJ whole genome shotgun (WGS) entry which is preliminary data.</text>
</comment>
<proteinExistence type="predicted"/>
<feature type="region of interest" description="Disordered" evidence="1">
    <location>
        <begin position="70"/>
        <end position="100"/>
    </location>
</feature>
<dbReference type="InterPro" id="IPR046675">
    <property type="entry name" value="DUF6545"/>
</dbReference>
<evidence type="ECO:0000313" key="3">
    <source>
        <dbReference type="EMBL" id="GHB67427.1"/>
    </source>
</evidence>
<name>A0ABQ3EWE2_9ACTN</name>
<gene>
    <name evidence="3" type="ORF">GCM10010347_41900</name>
</gene>
<feature type="domain" description="DUF6545" evidence="2">
    <location>
        <begin position="41"/>
        <end position="78"/>
    </location>
</feature>
<accession>A0ABQ3EWE2</accession>
<protein>
    <recommendedName>
        <fullName evidence="2">DUF6545 domain-containing protein</fullName>
    </recommendedName>
</protein>
<dbReference type="EMBL" id="BMVP01000008">
    <property type="protein sequence ID" value="GHB67427.1"/>
    <property type="molecule type" value="Genomic_DNA"/>
</dbReference>
<keyword evidence="4" id="KW-1185">Reference proteome</keyword>